<sequence length="154" mass="16266">ATLPQRASLVQVIDICSKAPLEEEKHATARHGCLYELTAATNGSAGVDLAVARTVTISTGEVTVVDSTATGPLGGGLSALLIGRSSSIRQGIFVMPGLIDADYEGIIKIMIKVFASPVTITQGSRIAQLIPFFNNVQKLVGDIQWIRTWCGITN</sequence>
<dbReference type="AlphaFoldDB" id="A0A8C6JLC2"/>
<protein>
    <submittedName>
        <fullName evidence="4">Uncharacterized protein</fullName>
    </submittedName>
</protein>
<reference evidence="4" key="2">
    <citation type="submission" date="2025-08" db="UniProtKB">
        <authorList>
            <consortium name="Ensembl"/>
        </authorList>
    </citation>
    <scope>IDENTIFICATION</scope>
</reference>
<dbReference type="Ensembl" id="ENSMUNT00000017833.2">
    <property type="protein sequence ID" value="ENSMUNP00000015498.2"/>
    <property type="gene ID" value="ENSMUNG00000011957.2"/>
</dbReference>
<dbReference type="PANTHER" id="PTHR19422">
    <property type="entry name" value="GAG RETROVIRAL POLYPROTEIN"/>
    <property type="match status" value="1"/>
</dbReference>
<dbReference type="GO" id="GO:0004190">
    <property type="term" value="F:aspartic-type endopeptidase activity"/>
    <property type="evidence" value="ECO:0007669"/>
    <property type="project" value="UniProtKB-KW"/>
</dbReference>
<dbReference type="InterPro" id="IPR029054">
    <property type="entry name" value="dUTPase-like"/>
</dbReference>
<dbReference type="InterPro" id="IPR033704">
    <property type="entry name" value="dUTPase_trimeric"/>
</dbReference>
<dbReference type="Gene3D" id="2.70.40.10">
    <property type="match status" value="1"/>
</dbReference>
<dbReference type="SUPFAM" id="SSF51283">
    <property type="entry name" value="dUTPase-like"/>
    <property type="match status" value="1"/>
</dbReference>
<keyword evidence="2" id="KW-0064">Aspartyl protease</keyword>
<evidence type="ECO:0000256" key="2">
    <source>
        <dbReference type="ARBA" id="ARBA00022750"/>
    </source>
</evidence>
<organism evidence="4 5">
    <name type="scientific">Melopsittacus undulatus</name>
    <name type="common">Budgerigar</name>
    <name type="synonym">Psittacus undulatus</name>
    <dbReference type="NCBI Taxonomy" id="13146"/>
    <lineage>
        <taxon>Eukaryota</taxon>
        <taxon>Metazoa</taxon>
        <taxon>Chordata</taxon>
        <taxon>Craniata</taxon>
        <taxon>Vertebrata</taxon>
        <taxon>Euteleostomi</taxon>
        <taxon>Archelosauria</taxon>
        <taxon>Archosauria</taxon>
        <taxon>Dinosauria</taxon>
        <taxon>Saurischia</taxon>
        <taxon>Theropoda</taxon>
        <taxon>Coelurosauria</taxon>
        <taxon>Aves</taxon>
        <taxon>Neognathae</taxon>
        <taxon>Neoaves</taxon>
        <taxon>Telluraves</taxon>
        <taxon>Australaves</taxon>
        <taxon>Psittaciformes</taxon>
        <taxon>Psittaculidae</taxon>
        <taxon>Melopsittacus</taxon>
    </lineage>
</organism>
<evidence type="ECO:0000256" key="1">
    <source>
        <dbReference type="ARBA" id="ARBA00022670"/>
    </source>
</evidence>
<reference evidence="4" key="3">
    <citation type="submission" date="2025-09" db="UniProtKB">
        <authorList>
            <consortium name="Ensembl"/>
        </authorList>
    </citation>
    <scope>IDENTIFICATION</scope>
</reference>
<proteinExistence type="predicted"/>
<evidence type="ECO:0000256" key="3">
    <source>
        <dbReference type="ARBA" id="ARBA00022801"/>
    </source>
</evidence>
<dbReference type="PANTHER" id="PTHR19422:SF123">
    <property type="entry name" value="RT1 CLASS I, LOCUS CE15"/>
    <property type="match status" value="1"/>
</dbReference>
<accession>A0A8C6JLC2</accession>
<keyword evidence="3" id="KW-0378">Hydrolase</keyword>
<reference evidence="4" key="1">
    <citation type="submission" date="2020-03" db="EMBL/GenBank/DDBJ databases">
        <title>Melopsittacus undulatus (budgerigar) genome, bMelUnd1, maternal haplotype with Z.</title>
        <authorList>
            <person name="Gedman G."/>
            <person name="Mountcastle J."/>
            <person name="Haase B."/>
            <person name="Formenti G."/>
            <person name="Wright T."/>
            <person name="Apodaca J."/>
            <person name="Pelan S."/>
            <person name="Chow W."/>
            <person name="Rhie A."/>
            <person name="Howe K."/>
            <person name="Fedrigo O."/>
            <person name="Jarvis E.D."/>
        </authorList>
    </citation>
    <scope>NUCLEOTIDE SEQUENCE [LARGE SCALE GENOMIC DNA]</scope>
</reference>
<dbReference type="CDD" id="cd07557">
    <property type="entry name" value="trimeric_dUTPase"/>
    <property type="match status" value="1"/>
</dbReference>
<dbReference type="InterPro" id="IPR036157">
    <property type="entry name" value="dUTPase-like_sf"/>
</dbReference>
<evidence type="ECO:0000313" key="5">
    <source>
        <dbReference type="Proteomes" id="UP000694405"/>
    </source>
</evidence>
<evidence type="ECO:0000313" key="4">
    <source>
        <dbReference type="Ensembl" id="ENSMUNP00000015498.2"/>
    </source>
</evidence>
<dbReference type="InterPro" id="IPR051592">
    <property type="entry name" value="HERV-K_Pro_peptidase_A2"/>
</dbReference>
<keyword evidence="1" id="KW-0645">Protease</keyword>
<name>A0A8C6JLC2_MELUD</name>
<dbReference type="Proteomes" id="UP000694405">
    <property type="component" value="Chromosome Z"/>
</dbReference>
<dbReference type="Pfam" id="PF00692">
    <property type="entry name" value="dUTPase"/>
    <property type="match status" value="1"/>
</dbReference>
<keyword evidence="5" id="KW-1185">Reference proteome</keyword>
<dbReference type="GO" id="GO:0006508">
    <property type="term" value="P:proteolysis"/>
    <property type="evidence" value="ECO:0007669"/>
    <property type="project" value="UniProtKB-KW"/>
</dbReference>
<accession>A0A8V5GIY7</accession>